<evidence type="ECO:0000256" key="2">
    <source>
        <dbReference type="SAM" id="Phobius"/>
    </source>
</evidence>
<gene>
    <name evidence="4 5" type="primary">LOC107225901</name>
</gene>
<feature type="transmembrane region" description="Helical" evidence="2">
    <location>
        <begin position="162"/>
        <end position="189"/>
    </location>
</feature>
<feature type="compositionally biased region" description="Gly residues" evidence="1">
    <location>
        <begin position="399"/>
        <end position="408"/>
    </location>
</feature>
<sequence>MSDTRHQLHSVSDLYAADEIEVLLLEEIRDLEPPPSAYSRPEDIQDFEIAGSRTGGRTSSQSSELESPGVHSTVHSWDSHANYHGHYDGDHNRHGSASNPAPWAHSSHLVLYCDLQGHLRTATGVIRLMLLISSAACLVTLCSSGTAKVSLFMLPLVGRLRLMIFVAVFCLLVTSLLLFLDISHVIYVFPFNWAKLNAWMFAGMGLSYVTASALLVCSVWEYSGGASGWVPRRTRSQLAAAAGLGLACALLALLLSWLHLRSSSNRKGHGSRSHTPTQLYRPVDNSSSSGVTLKERSPKRPPPWVVRNQQRSDKVNANSDSRSENGNNKFKGRNNKKDHWASAKQHFLHSQDDEEEEENRVSKEAKERDKRRKRRKNGGSSSAGVGVGGGSSDNNEYGVSGGEAGSAGLGIPPTNTRCVPRKLPLKSLNNGSQQKQSSSGMGEAARSKQMGVKTLVNSDLKNYWELGNPRTELTNNSSRRINQGVSPGEIIQTDGKIVLPTGWANQWQTAVDDVQPCSSKALDPYPFP</sequence>
<keyword evidence="2" id="KW-0472">Membrane</keyword>
<feature type="compositionally biased region" description="Basic and acidic residues" evidence="1">
    <location>
        <begin position="359"/>
        <end position="368"/>
    </location>
</feature>
<keyword evidence="2" id="KW-1133">Transmembrane helix</keyword>
<accession>A0ABM3G7H1</accession>
<reference evidence="4 5" key="1">
    <citation type="submission" date="2025-05" db="UniProtKB">
        <authorList>
            <consortium name="RefSeq"/>
        </authorList>
    </citation>
    <scope>IDENTIFICATION</scope>
    <source>
        <tissue evidence="4 5">Thorax and Abdomen</tissue>
    </source>
</reference>
<dbReference type="RefSeq" id="XP_046596220.1">
    <property type="nucleotide sequence ID" value="XM_046740264.1"/>
</dbReference>
<feature type="compositionally biased region" description="Low complexity" evidence="1">
    <location>
        <begin position="52"/>
        <end position="63"/>
    </location>
</feature>
<feature type="region of interest" description="Disordered" evidence="1">
    <location>
        <begin position="264"/>
        <end position="451"/>
    </location>
</feature>
<feature type="compositionally biased region" description="Polar residues" evidence="1">
    <location>
        <begin position="273"/>
        <end position="291"/>
    </location>
</feature>
<protein>
    <submittedName>
        <fullName evidence="4 5">Uncharacterized protein LOC107225901 isoform X1</fullName>
    </submittedName>
</protein>
<organism evidence="3 4">
    <name type="scientific">Neodiprion lecontei</name>
    <name type="common">Redheaded pine sawfly</name>
    <dbReference type="NCBI Taxonomy" id="441921"/>
    <lineage>
        <taxon>Eukaryota</taxon>
        <taxon>Metazoa</taxon>
        <taxon>Ecdysozoa</taxon>
        <taxon>Arthropoda</taxon>
        <taxon>Hexapoda</taxon>
        <taxon>Insecta</taxon>
        <taxon>Pterygota</taxon>
        <taxon>Neoptera</taxon>
        <taxon>Endopterygota</taxon>
        <taxon>Hymenoptera</taxon>
        <taxon>Tenthredinoidea</taxon>
        <taxon>Diprionidae</taxon>
        <taxon>Diprioninae</taxon>
        <taxon>Neodiprion</taxon>
    </lineage>
</organism>
<dbReference type="RefSeq" id="XP_015522004.2">
    <property type="nucleotide sequence ID" value="XM_015666518.2"/>
</dbReference>
<feature type="region of interest" description="Disordered" evidence="1">
    <location>
        <begin position="52"/>
        <end position="73"/>
    </location>
</feature>
<evidence type="ECO:0000313" key="3">
    <source>
        <dbReference type="Proteomes" id="UP000829291"/>
    </source>
</evidence>
<proteinExistence type="predicted"/>
<evidence type="ECO:0000256" key="1">
    <source>
        <dbReference type="SAM" id="MobiDB-lite"/>
    </source>
</evidence>
<evidence type="ECO:0000313" key="5">
    <source>
        <dbReference type="RefSeq" id="XP_046596221.1"/>
    </source>
</evidence>
<feature type="transmembrane region" description="Helical" evidence="2">
    <location>
        <begin position="236"/>
        <end position="258"/>
    </location>
</feature>
<evidence type="ECO:0000313" key="4">
    <source>
        <dbReference type="RefSeq" id="XP_046596220.1"/>
    </source>
</evidence>
<dbReference type="RefSeq" id="XP_046596221.1">
    <property type="nucleotide sequence ID" value="XM_046740265.1"/>
</dbReference>
<keyword evidence="3" id="KW-1185">Reference proteome</keyword>
<dbReference type="Proteomes" id="UP000829291">
    <property type="component" value="Chromosome 5"/>
</dbReference>
<feature type="compositionally biased region" description="Low complexity" evidence="1">
    <location>
        <begin position="426"/>
        <end position="440"/>
    </location>
</feature>
<keyword evidence="2" id="KW-0812">Transmembrane</keyword>
<feature type="transmembrane region" description="Helical" evidence="2">
    <location>
        <begin position="196"/>
        <end position="216"/>
    </location>
</feature>
<dbReference type="GeneID" id="107225901"/>
<feature type="transmembrane region" description="Helical" evidence="2">
    <location>
        <begin position="128"/>
        <end position="156"/>
    </location>
</feature>
<name>A0ABM3G7H1_NEOLC</name>